<gene>
    <name evidence="2" type="ORF">ACFQPF_10195</name>
</gene>
<evidence type="ECO:0000313" key="2">
    <source>
        <dbReference type="EMBL" id="MFC7372052.1"/>
    </source>
</evidence>
<evidence type="ECO:0000259" key="1">
    <source>
        <dbReference type="Pfam" id="PF23648"/>
    </source>
</evidence>
<feature type="domain" description="DUF7147" evidence="1">
    <location>
        <begin position="1"/>
        <end position="121"/>
    </location>
</feature>
<dbReference type="InterPro" id="IPR055571">
    <property type="entry name" value="DUF7147"/>
</dbReference>
<sequence>MIQKFIELGEGYSDLYELIELGRTSKHRISTLLCLHTKKEEREYASVIITLHPASEGKFLPLYICREGIPVGSKRYSLFMDFAAEIEQDPIVFDVKHSSEFAEKELYFHYLTGILRLNYLLPPLQ</sequence>
<evidence type="ECO:0000313" key="3">
    <source>
        <dbReference type="Proteomes" id="UP001596549"/>
    </source>
</evidence>
<keyword evidence="2" id="KW-0808">Transferase</keyword>
<dbReference type="RefSeq" id="WP_379749254.1">
    <property type="nucleotide sequence ID" value="NZ_JBHTCP010000016.1"/>
</dbReference>
<reference evidence="3" key="1">
    <citation type="journal article" date="2019" name="Int. J. Syst. Evol. Microbiol.">
        <title>The Global Catalogue of Microorganisms (GCM) 10K type strain sequencing project: providing services to taxonomists for standard genome sequencing and annotation.</title>
        <authorList>
            <consortium name="The Broad Institute Genomics Platform"/>
            <consortium name="The Broad Institute Genome Sequencing Center for Infectious Disease"/>
            <person name="Wu L."/>
            <person name="Ma J."/>
        </authorList>
    </citation>
    <scope>NUCLEOTIDE SEQUENCE [LARGE SCALE GENOMIC DNA]</scope>
    <source>
        <strain evidence="3">NBRC 106396</strain>
    </source>
</reference>
<dbReference type="Proteomes" id="UP001596549">
    <property type="component" value="Unassembled WGS sequence"/>
</dbReference>
<proteinExistence type="predicted"/>
<keyword evidence="3" id="KW-1185">Reference proteome</keyword>
<protein>
    <submittedName>
        <fullName evidence="2">Methylthioribose kinase</fullName>
    </submittedName>
</protein>
<dbReference type="EMBL" id="JBHTCP010000016">
    <property type="protein sequence ID" value="MFC7372052.1"/>
    <property type="molecule type" value="Genomic_DNA"/>
</dbReference>
<dbReference type="Pfam" id="PF23648">
    <property type="entry name" value="DUF7147"/>
    <property type="match status" value="1"/>
</dbReference>
<organism evidence="2 3">
    <name type="scientific">Fictibacillus iocasae</name>
    <dbReference type="NCBI Taxonomy" id="2715437"/>
    <lineage>
        <taxon>Bacteria</taxon>
        <taxon>Bacillati</taxon>
        <taxon>Bacillota</taxon>
        <taxon>Bacilli</taxon>
        <taxon>Bacillales</taxon>
        <taxon>Fictibacillaceae</taxon>
        <taxon>Fictibacillus</taxon>
    </lineage>
</organism>
<keyword evidence="2" id="KW-0418">Kinase</keyword>
<comment type="caution">
    <text evidence="2">The sequence shown here is derived from an EMBL/GenBank/DDBJ whole genome shotgun (WGS) entry which is preliminary data.</text>
</comment>
<accession>A0ABW2NRS9</accession>
<dbReference type="GO" id="GO:0016301">
    <property type="term" value="F:kinase activity"/>
    <property type="evidence" value="ECO:0007669"/>
    <property type="project" value="UniProtKB-KW"/>
</dbReference>
<name>A0ABW2NRS9_9BACL</name>